<keyword evidence="1" id="KW-1133">Transmembrane helix</keyword>
<comment type="caution">
    <text evidence="2">The sequence shown here is derived from an EMBL/GenBank/DDBJ whole genome shotgun (WGS) entry which is preliminary data.</text>
</comment>
<feature type="transmembrane region" description="Helical" evidence="1">
    <location>
        <begin position="128"/>
        <end position="146"/>
    </location>
</feature>
<feature type="transmembrane region" description="Helical" evidence="1">
    <location>
        <begin position="152"/>
        <end position="170"/>
    </location>
</feature>
<gene>
    <name evidence="2" type="ORF">BCR32DRAFT_282178</name>
</gene>
<feature type="transmembrane region" description="Helical" evidence="1">
    <location>
        <begin position="49"/>
        <end position="71"/>
    </location>
</feature>
<dbReference type="OrthoDB" id="2158641at2759"/>
<feature type="transmembrane region" description="Helical" evidence="1">
    <location>
        <begin position="91"/>
        <end position="116"/>
    </location>
</feature>
<reference evidence="2 3" key="1">
    <citation type="submission" date="2016-08" db="EMBL/GenBank/DDBJ databases">
        <title>A Parts List for Fungal Cellulosomes Revealed by Comparative Genomics.</title>
        <authorList>
            <consortium name="DOE Joint Genome Institute"/>
            <person name="Haitjema C.H."/>
            <person name="Gilmore S.P."/>
            <person name="Henske J.K."/>
            <person name="Solomon K.V."/>
            <person name="De Groot R."/>
            <person name="Kuo A."/>
            <person name="Mondo S.J."/>
            <person name="Salamov A.A."/>
            <person name="Labutti K."/>
            <person name="Zhao Z."/>
            <person name="Chiniquy J."/>
            <person name="Barry K."/>
            <person name="Brewer H.M."/>
            <person name="Purvine S.O."/>
            <person name="Wright A.T."/>
            <person name="Boxma B."/>
            <person name="Van Alen T."/>
            <person name="Hackstein J.H."/>
            <person name="Baker S.E."/>
            <person name="Grigoriev I.V."/>
            <person name="O'Malley M.A."/>
        </authorList>
    </citation>
    <scope>NUCLEOTIDE SEQUENCE [LARGE SCALE GENOMIC DNA]</scope>
    <source>
        <strain evidence="2 3">S4</strain>
    </source>
</reference>
<keyword evidence="1" id="KW-0812">Transmembrane</keyword>
<organism evidence="2 3">
    <name type="scientific">Anaeromyces robustus</name>
    <dbReference type="NCBI Taxonomy" id="1754192"/>
    <lineage>
        <taxon>Eukaryota</taxon>
        <taxon>Fungi</taxon>
        <taxon>Fungi incertae sedis</taxon>
        <taxon>Chytridiomycota</taxon>
        <taxon>Chytridiomycota incertae sedis</taxon>
        <taxon>Neocallimastigomycetes</taxon>
        <taxon>Neocallimastigales</taxon>
        <taxon>Neocallimastigaceae</taxon>
        <taxon>Anaeromyces</taxon>
    </lineage>
</organism>
<evidence type="ECO:0000313" key="2">
    <source>
        <dbReference type="EMBL" id="ORX78547.1"/>
    </source>
</evidence>
<keyword evidence="1" id="KW-0472">Membrane</keyword>
<accession>A0A1Y1WYA2</accession>
<reference evidence="2 3" key="2">
    <citation type="submission" date="2016-08" db="EMBL/GenBank/DDBJ databases">
        <title>Pervasive Adenine N6-methylation of Active Genes in Fungi.</title>
        <authorList>
            <consortium name="DOE Joint Genome Institute"/>
            <person name="Mondo S.J."/>
            <person name="Dannebaum R.O."/>
            <person name="Kuo R.C."/>
            <person name="Labutti K."/>
            <person name="Haridas S."/>
            <person name="Kuo A."/>
            <person name="Salamov A."/>
            <person name="Ahrendt S.R."/>
            <person name="Lipzen A."/>
            <person name="Sullivan W."/>
            <person name="Andreopoulos W.B."/>
            <person name="Clum A."/>
            <person name="Lindquist E."/>
            <person name="Daum C."/>
            <person name="Ramamoorthy G.K."/>
            <person name="Gryganskyi A."/>
            <person name="Culley D."/>
            <person name="Magnuson J.K."/>
            <person name="James T.Y."/>
            <person name="O'Malley M.A."/>
            <person name="Stajich J.E."/>
            <person name="Spatafora J.W."/>
            <person name="Visel A."/>
            <person name="Grigoriev I.V."/>
        </authorList>
    </citation>
    <scope>NUCLEOTIDE SEQUENCE [LARGE SCALE GENOMIC DNA]</scope>
    <source>
        <strain evidence="2 3">S4</strain>
    </source>
</reference>
<evidence type="ECO:0000313" key="3">
    <source>
        <dbReference type="Proteomes" id="UP000193944"/>
    </source>
</evidence>
<proteinExistence type="predicted"/>
<evidence type="ECO:0000256" key="1">
    <source>
        <dbReference type="SAM" id="Phobius"/>
    </source>
</evidence>
<feature type="transmembrane region" description="Helical" evidence="1">
    <location>
        <begin position="182"/>
        <end position="201"/>
    </location>
</feature>
<dbReference type="EMBL" id="MCFG01000206">
    <property type="protein sequence ID" value="ORX78547.1"/>
    <property type="molecule type" value="Genomic_DNA"/>
</dbReference>
<dbReference type="Proteomes" id="UP000193944">
    <property type="component" value="Unassembled WGS sequence"/>
</dbReference>
<keyword evidence="3" id="KW-1185">Reference proteome</keyword>
<sequence>MNKKSNSYISGITFNNISSPSMIDNYTIYGGLITRLNAKNVIVILRKSVFYFIVLSISIVHIIISSIWIINDSIEIKLAYTVSLQEYSKCIYPFTKTIGVIFNLSILVFGGILSYINKYISEKFKENLIMPAYIYIILTFLMEVMIMDATSVVGQIYFTATVFGGILSYINKYISEKFKENLIMPAYIYIILTFLMEVMIMDATSVVGQIYFTATGTIIY</sequence>
<name>A0A1Y1WYA2_9FUNG</name>
<dbReference type="AlphaFoldDB" id="A0A1Y1WYA2"/>
<protein>
    <submittedName>
        <fullName evidence="2">Uncharacterized protein</fullName>
    </submittedName>
</protein>